<accession>A0A0A6PMK4</accession>
<protein>
    <submittedName>
        <fullName evidence="1">Uncharacterized protein</fullName>
    </submittedName>
</protein>
<evidence type="ECO:0000313" key="2">
    <source>
        <dbReference type="Proteomes" id="UP000030428"/>
    </source>
</evidence>
<gene>
    <name evidence="1" type="ORF">PN36_24185</name>
</gene>
<comment type="caution">
    <text evidence="1">The sequence shown here is derived from an EMBL/GenBank/DDBJ whole genome shotgun (WGS) entry which is preliminary data.</text>
</comment>
<name>A0A0A6PMK4_9GAMM</name>
<sequence>MLADFRPTGASALLAEGSIDVDGGVDRGYVLYMLESDPQTFLKIDVDGWYWVEARINVEAHFLNEKTSLLQVMTWVSDYEL</sequence>
<dbReference type="Proteomes" id="UP000030428">
    <property type="component" value="Unassembled WGS sequence"/>
</dbReference>
<reference evidence="1 2" key="1">
    <citation type="journal article" date="2016" name="Front. Microbiol.">
        <title>Single-Cell (Meta-)Genomics of a Dimorphic Candidatus Thiomargarita nelsonii Reveals Genomic Plasticity.</title>
        <authorList>
            <person name="Flood B.E."/>
            <person name="Fliss P."/>
            <person name="Jones D.S."/>
            <person name="Dick G.J."/>
            <person name="Jain S."/>
            <person name="Kaster A.K."/>
            <person name="Winkel M."/>
            <person name="Mussmann M."/>
            <person name="Bailey J."/>
        </authorList>
    </citation>
    <scope>NUCLEOTIDE SEQUENCE [LARGE SCALE GENOMIC DNA]</scope>
    <source>
        <strain evidence="1">Hydrate Ridge</strain>
    </source>
</reference>
<proteinExistence type="predicted"/>
<dbReference type="AlphaFoldDB" id="A0A0A6PMK4"/>
<dbReference type="EMBL" id="JSZA02000124">
    <property type="protein sequence ID" value="KHD06099.1"/>
    <property type="molecule type" value="Genomic_DNA"/>
</dbReference>
<organism evidence="1 2">
    <name type="scientific">Candidatus Thiomargarita nelsonii</name>
    <dbReference type="NCBI Taxonomy" id="1003181"/>
    <lineage>
        <taxon>Bacteria</taxon>
        <taxon>Pseudomonadati</taxon>
        <taxon>Pseudomonadota</taxon>
        <taxon>Gammaproteobacteria</taxon>
        <taxon>Thiotrichales</taxon>
        <taxon>Thiotrichaceae</taxon>
        <taxon>Thiomargarita</taxon>
    </lineage>
</organism>
<evidence type="ECO:0000313" key="1">
    <source>
        <dbReference type="EMBL" id="KHD06099.1"/>
    </source>
</evidence>
<keyword evidence="2" id="KW-1185">Reference proteome</keyword>